<dbReference type="AlphaFoldDB" id="A0A3M7SPQ6"/>
<proteinExistence type="predicted"/>
<dbReference type="Proteomes" id="UP000276133">
    <property type="component" value="Unassembled WGS sequence"/>
</dbReference>
<organism evidence="1 2">
    <name type="scientific">Brachionus plicatilis</name>
    <name type="common">Marine rotifer</name>
    <name type="synonym">Brachionus muelleri</name>
    <dbReference type="NCBI Taxonomy" id="10195"/>
    <lineage>
        <taxon>Eukaryota</taxon>
        <taxon>Metazoa</taxon>
        <taxon>Spiralia</taxon>
        <taxon>Gnathifera</taxon>
        <taxon>Rotifera</taxon>
        <taxon>Eurotatoria</taxon>
        <taxon>Monogononta</taxon>
        <taxon>Pseudotrocha</taxon>
        <taxon>Ploima</taxon>
        <taxon>Brachionidae</taxon>
        <taxon>Brachionus</taxon>
    </lineage>
</organism>
<protein>
    <submittedName>
        <fullName evidence="1">Uncharacterized protein</fullName>
    </submittedName>
</protein>
<sequence length="158" mass="18458">MDDTNQHTIDSIESTIRTKILALLELFGQKRKLILMRNPDQPAILFNFLKLKICRCRFDTAGPQRNQYQLRCVNLGGIVLYDGYESGFEFRTAKSTATYEFELLAIDEQENKLIIDRKSLIVEAQPDLINFRGDKEKTKNQIVLNKRWFKLMLRLSAK</sequence>
<accession>A0A3M7SPQ6</accession>
<gene>
    <name evidence="1" type="ORF">BpHYR1_002004</name>
</gene>
<comment type="caution">
    <text evidence="1">The sequence shown here is derived from an EMBL/GenBank/DDBJ whole genome shotgun (WGS) entry which is preliminary data.</text>
</comment>
<keyword evidence="2" id="KW-1185">Reference proteome</keyword>
<evidence type="ECO:0000313" key="2">
    <source>
        <dbReference type="Proteomes" id="UP000276133"/>
    </source>
</evidence>
<name>A0A3M7SPQ6_BRAPC</name>
<dbReference type="EMBL" id="REGN01001021">
    <property type="protein sequence ID" value="RNA37597.1"/>
    <property type="molecule type" value="Genomic_DNA"/>
</dbReference>
<reference evidence="1 2" key="1">
    <citation type="journal article" date="2018" name="Sci. Rep.">
        <title>Genomic signatures of local adaptation to the degree of environmental predictability in rotifers.</title>
        <authorList>
            <person name="Franch-Gras L."/>
            <person name="Hahn C."/>
            <person name="Garcia-Roger E.M."/>
            <person name="Carmona M.J."/>
            <person name="Serra M."/>
            <person name="Gomez A."/>
        </authorList>
    </citation>
    <scope>NUCLEOTIDE SEQUENCE [LARGE SCALE GENOMIC DNA]</scope>
    <source>
        <strain evidence="1">HYR1</strain>
    </source>
</reference>
<evidence type="ECO:0000313" key="1">
    <source>
        <dbReference type="EMBL" id="RNA37597.1"/>
    </source>
</evidence>